<evidence type="ECO:0000259" key="6">
    <source>
        <dbReference type="PROSITE" id="PS50305"/>
    </source>
</evidence>
<gene>
    <name evidence="7" type="ORF">CPLU01_09894</name>
</gene>
<evidence type="ECO:0000256" key="5">
    <source>
        <dbReference type="SAM" id="MobiDB-lite"/>
    </source>
</evidence>
<feature type="compositionally biased region" description="Basic and acidic residues" evidence="5">
    <location>
        <begin position="515"/>
        <end position="527"/>
    </location>
</feature>
<feature type="compositionally biased region" description="Basic and acidic residues" evidence="5">
    <location>
        <begin position="802"/>
        <end position="816"/>
    </location>
</feature>
<feature type="region of interest" description="Disordered" evidence="5">
    <location>
        <begin position="498"/>
        <end position="538"/>
    </location>
</feature>
<feature type="compositionally biased region" description="Basic residues" evidence="5">
    <location>
        <begin position="220"/>
        <end position="235"/>
    </location>
</feature>
<dbReference type="Proteomes" id="UP000654918">
    <property type="component" value="Unassembled WGS sequence"/>
</dbReference>
<dbReference type="GO" id="GO:0070403">
    <property type="term" value="F:NAD+ binding"/>
    <property type="evidence" value="ECO:0007669"/>
    <property type="project" value="InterPro"/>
</dbReference>
<dbReference type="PANTHER" id="PTHR11085:SF8">
    <property type="entry name" value="NAD-DEPENDENT HISTONE DEACETYLASE HST3"/>
    <property type="match status" value="1"/>
</dbReference>
<feature type="domain" description="Deacetylase sirtuin-type" evidence="6">
    <location>
        <begin position="7"/>
        <end position="717"/>
    </location>
</feature>
<dbReference type="Pfam" id="PF02146">
    <property type="entry name" value="SIR2"/>
    <property type="match status" value="3"/>
</dbReference>
<dbReference type="InterPro" id="IPR026590">
    <property type="entry name" value="Ssirtuin_cat_dom"/>
</dbReference>
<feature type="compositionally biased region" description="Polar residues" evidence="5">
    <location>
        <begin position="103"/>
        <end position="112"/>
    </location>
</feature>
<dbReference type="GO" id="GO:0017136">
    <property type="term" value="F:histone deacetylase activity, NAD-dependent"/>
    <property type="evidence" value="ECO:0007669"/>
    <property type="project" value="TreeGrafter"/>
</dbReference>
<dbReference type="GO" id="GO:0005634">
    <property type="term" value="C:nucleus"/>
    <property type="evidence" value="ECO:0007669"/>
    <property type="project" value="TreeGrafter"/>
</dbReference>
<feature type="region of interest" description="Disordered" evidence="5">
    <location>
        <begin position="64"/>
        <end position="401"/>
    </location>
</feature>
<dbReference type="InterPro" id="IPR029035">
    <property type="entry name" value="DHS-like_NAD/FAD-binding_dom"/>
</dbReference>
<evidence type="ECO:0000313" key="8">
    <source>
        <dbReference type="Proteomes" id="UP000654918"/>
    </source>
</evidence>
<feature type="compositionally biased region" description="Basic and acidic residues" evidence="5">
    <location>
        <begin position="273"/>
        <end position="286"/>
    </location>
</feature>
<dbReference type="SUPFAM" id="SSF52467">
    <property type="entry name" value="DHS-like NAD/FAD-binding domain"/>
    <property type="match status" value="2"/>
</dbReference>
<name>A0A8H6K8B8_9PEZI</name>
<dbReference type="PROSITE" id="PS50305">
    <property type="entry name" value="SIRTUIN"/>
    <property type="match status" value="1"/>
</dbReference>
<organism evidence="7 8">
    <name type="scientific">Colletotrichum plurivorum</name>
    <dbReference type="NCBI Taxonomy" id="2175906"/>
    <lineage>
        <taxon>Eukaryota</taxon>
        <taxon>Fungi</taxon>
        <taxon>Dikarya</taxon>
        <taxon>Ascomycota</taxon>
        <taxon>Pezizomycotina</taxon>
        <taxon>Sordariomycetes</taxon>
        <taxon>Hypocreomycetidae</taxon>
        <taxon>Glomerellales</taxon>
        <taxon>Glomerellaceae</taxon>
        <taxon>Colletotrichum</taxon>
        <taxon>Colletotrichum orchidearum species complex</taxon>
    </lineage>
</organism>
<evidence type="ECO:0000256" key="3">
    <source>
        <dbReference type="ARBA" id="ARBA00023027"/>
    </source>
</evidence>
<dbReference type="PANTHER" id="PTHR11085">
    <property type="entry name" value="NAD-DEPENDENT PROTEIN DEACYLASE SIRTUIN-5, MITOCHONDRIAL-RELATED"/>
    <property type="match status" value="1"/>
</dbReference>
<feature type="compositionally biased region" description="Basic and acidic residues" evidence="5">
    <location>
        <begin position="115"/>
        <end position="125"/>
    </location>
</feature>
<evidence type="ECO:0000313" key="7">
    <source>
        <dbReference type="EMBL" id="KAF6826061.1"/>
    </source>
</evidence>
<comment type="caution">
    <text evidence="4">Lacks conserved residue(s) required for the propagation of feature annotation.</text>
</comment>
<feature type="compositionally biased region" description="Basic residues" evidence="5">
    <location>
        <begin position="729"/>
        <end position="744"/>
    </location>
</feature>
<keyword evidence="8" id="KW-1185">Reference proteome</keyword>
<comment type="caution">
    <text evidence="7">The sequence shown here is derived from an EMBL/GenBank/DDBJ whole genome shotgun (WGS) entry which is preliminary data.</text>
</comment>
<keyword evidence="2" id="KW-0808">Transferase</keyword>
<dbReference type="Gene3D" id="3.40.50.1220">
    <property type="entry name" value="TPP-binding domain"/>
    <property type="match status" value="2"/>
</dbReference>
<dbReference type="InterPro" id="IPR003000">
    <property type="entry name" value="Sirtuin"/>
</dbReference>
<dbReference type="EMBL" id="WIGO01000161">
    <property type="protein sequence ID" value="KAF6826061.1"/>
    <property type="molecule type" value="Genomic_DNA"/>
</dbReference>
<feature type="compositionally biased region" description="Low complexity" evidence="5">
    <location>
        <begin position="304"/>
        <end position="315"/>
    </location>
</feature>
<accession>A0A8H6K8B8</accession>
<dbReference type="InterPro" id="IPR050134">
    <property type="entry name" value="NAD-dep_sirtuin_deacylases"/>
</dbReference>
<sequence length="1433" mass="155469">MPTTQVTPTEDTLLQGIADALLKARKIVVITGAGISTNSGIPDFRSENGLYSLIQAQFDAAASRDIPTPQCLSTSDSSPDELEPPPKRRRLSFEDSAICLPSEDSQPTSETWASGDERTWGRERNQSGFTRESSARTRARPRRLQEVKTRSRDTADPAARPAKSYERTPRSSAMHLKAATRAKSTPPEEISQRAAGALRLETQTANLRRAESSSPTRNLLRNRGRSASPGRRRRSTANQANPAELRKTSIFRASMQASEEGEAARSVASSPLRPREPWSGKGRDASRSPFNPPPKQLVPSLDQLTTPRTARSSSPLSPPPSVLSPTPLSYRMSNVSVPPQTRGSSPLSSSPLSSPPAHLFDSFEPRFKSRRQSSSAASTAASSDISDTPNSSNPGKSALPNIKGRDLFDASIWADPLRTSVFYTFATTLRKKVKDVQPTESHHFIGHLRNRGKLVRCYTQNIDQIEEKVGLSTSLQEGPGHRGRFSRRSTGATLVPLVAKNSQATVEGSAPSSQPEEKSKEPAKSEEPAAAGGHLKVDDLGALETQPRQPERKSNGVECVFLHGSLESLRCFLCGKICPWDEEGRAYETLSGRQPECPYCAGATAARQERGKRALGVGKLRPDIVLYGEEHPNAHLISPIVTHDLGLSPDLLLILGTSLKVHGLKVLVREFAKTIHGRGGKVVFVNFTKPPESSWGDIIDYWVQWDCDAWVSNLKERIPLLWLPPGTKLPKKKKEGGEKPRKRQSTTNEKTKQEASKSSGKPRLSAATNATAPAARSRDSQKRAKPQKSAQSRKSTIVVKPTEPRVRVPASPEEKPQTQNNATPSDRKESQSPQESEQAVKMAEVQDRATDVESAAVVEAAVVVEPTAAPEPPALLEPAAVLDPVAASETTTAAESTAAQEPATAQELMTVQDPGTVSELAAVHYPIRISEPAPAQELKAVWEPTAVQELSTAEEPVAARGPAKTQNLMVTQHLAAVPQDFAATPRGPAMNHPHPGPAINYSHPGPAINYSHPGPAINYSHPGLAINYPHPGPAMNHPPPLMNYPAPPMNPQAPMMVLPGPAMIHPGPMMILPGPTMIPSGPTKTSPNLAATQNPAVPQNTAATHMFTDSRFQIKPTQTETQEPKPNATAPKVRKFCPRLRLDKTSTAWHVWEIRQHLRRITSPPGSTAPVVHPVAKPKSQPGRPRKFLPTPLPQPTFLQPTLLQSTFPQPTVSPPTLAAHIGDVTIDVPSVDSTEKKPESGRVVEKDVVMEEVGNVSEVSIWQAVKQNPRNRKRKKIDGEEVSWTGKNRSAVDKMPPRPRAKATQTPETVDRSPVVPPTVLPDSDMPLAPVDMPPSTPPPMRSTPMPSAPHAKPPGLEPDHSNPGPVSDVAPTLQPVMRQRFDQPDFSCDALFRELLDAPDWTRPSITHLSFINLEEQEAAMALQGLRKGGM</sequence>
<evidence type="ECO:0000256" key="1">
    <source>
        <dbReference type="ARBA" id="ARBA00006924"/>
    </source>
</evidence>
<protein>
    <submittedName>
        <fullName evidence="7">Hst3 protein</fullName>
    </submittedName>
</protein>
<feature type="region of interest" description="Disordered" evidence="5">
    <location>
        <begin position="725"/>
        <end position="847"/>
    </location>
</feature>
<feature type="compositionally biased region" description="Polar residues" evidence="5">
    <location>
        <begin position="201"/>
        <end position="219"/>
    </location>
</feature>
<feature type="compositionally biased region" description="Pro residues" evidence="5">
    <location>
        <begin position="1333"/>
        <end position="1343"/>
    </location>
</feature>
<evidence type="ECO:0000256" key="4">
    <source>
        <dbReference type="PROSITE-ProRule" id="PRU00236"/>
    </source>
</evidence>
<feature type="compositionally biased region" description="Basic and acidic residues" evidence="5">
    <location>
        <begin position="143"/>
        <end position="155"/>
    </location>
</feature>
<feature type="compositionally biased region" description="Low complexity" evidence="5">
    <location>
        <begin position="373"/>
        <end position="388"/>
    </location>
</feature>
<proteinExistence type="inferred from homology"/>
<feature type="region of interest" description="Disordered" evidence="5">
    <location>
        <begin position="1268"/>
        <end position="1372"/>
    </location>
</feature>
<reference evidence="7" key="1">
    <citation type="journal article" date="2020" name="Phytopathology">
        <title>Genome Sequence Resources of Colletotrichum truncatum, C. plurivorum, C. musicola, and C. sojae: Four Species Pathogenic to Soybean (Glycine max).</title>
        <authorList>
            <person name="Rogerio F."/>
            <person name="Boufleur T.R."/>
            <person name="Ciampi-Guillardi M."/>
            <person name="Sukno S.A."/>
            <person name="Thon M.R."/>
            <person name="Massola Junior N.S."/>
            <person name="Baroncelli R."/>
        </authorList>
    </citation>
    <scope>NUCLEOTIDE SEQUENCE</scope>
    <source>
        <strain evidence="7">LFN00145</strain>
    </source>
</reference>
<feature type="compositionally biased region" description="Low complexity" evidence="5">
    <location>
        <begin position="766"/>
        <end position="775"/>
    </location>
</feature>
<feature type="compositionally biased region" description="Low complexity" evidence="5">
    <location>
        <begin position="344"/>
        <end position="356"/>
    </location>
</feature>
<keyword evidence="3" id="KW-0520">NAD</keyword>
<comment type="similarity">
    <text evidence="1">Belongs to the sirtuin family. Class I subfamily.</text>
</comment>
<feature type="compositionally biased region" description="Polar residues" evidence="5">
    <location>
        <begin position="331"/>
        <end position="343"/>
    </location>
</feature>
<feature type="region of interest" description="Disordered" evidence="5">
    <location>
        <begin position="1163"/>
        <end position="1185"/>
    </location>
</feature>
<evidence type="ECO:0000256" key="2">
    <source>
        <dbReference type="ARBA" id="ARBA00022679"/>
    </source>
</evidence>